<protein>
    <submittedName>
        <fullName evidence="2">Uncharacterized protein</fullName>
    </submittedName>
</protein>
<reference evidence="3" key="1">
    <citation type="journal article" date="2011" name="Nature">
        <title>Genome sequence and analysis of the tuber crop potato.</title>
        <authorList>
            <consortium name="The Potato Genome Sequencing Consortium"/>
        </authorList>
    </citation>
    <scope>NUCLEOTIDE SEQUENCE [LARGE SCALE GENOMIC DNA]</scope>
    <source>
        <strain evidence="3">cv. DM1-3 516 R44</strain>
    </source>
</reference>
<sequence length="121" mass="13025">MLDSEGSCGIMGMNYSTQGLNDTSHLKTARLIGFMRNYGHELLNTRTFMGRNMPPRKKVKGITLKEDAASSRAKANKLPTSGGKGKGKGKAPASLEASSNSDGIYDLYLTTSESKGEHQEP</sequence>
<evidence type="ECO:0000313" key="2">
    <source>
        <dbReference type="EnsemblPlants" id="PGSC0003DMT400088871"/>
    </source>
</evidence>
<dbReference type="HOGENOM" id="CLU_029307_5_1_1"/>
<evidence type="ECO:0000256" key="1">
    <source>
        <dbReference type="SAM" id="MobiDB-lite"/>
    </source>
</evidence>
<evidence type="ECO:0000313" key="3">
    <source>
        <dbReference type="Proteomes" id="UP000011115"/>
    </source>
</evidence>
<dbReference type="PaxDb" id="4113-PGSC0003DMT400088871"/>
<dbReference type="AlphaFoldDB" id="M1DGX3"/>
<keyword evidence="3" id="KW-1185">Reference proteome</keyword>
<name>M1DGX3_SOLTU</name>
<dbReference type="Gramene" id="PGSC0003DMT400088871">
    <property type="protein sequence ID" value="PGSC0003DMT400088871"/>
    <property type="gene ID" value="PGSC0003DMG400038442"/>
</dbReference>
<reference evidence="2" key="2">
    <citation type="submission" date="2015-06" db="UniProtKB">
        <authorList>
            <consortium name="EnsemblPlants"/>
        </authorList>
    </citation>
    <scope>IDENTIFICATION</scope>
    <source>
        <strain evidence="2">DM1-3 516 R44</strain>
    </source>
</reference>
<feature type="region of interest" description="Disordered" evidence="1">
    <location>
        <begin position="49"/>
        <end position="98"/>
    </location>
</feature>
<dbReference type="EnsemblPlants" id="PGSC0003DMT400088871">
    <property type="protein sequence ID" value="PGSC0003DMT400088871"/>
    <property type="gene ID" value="PGSC0003DMG400038442"/>
</dbReference>
<accession>M1DGX3</accession>
<dbReference type="Proteomes" id="UP000011115">
    <property type="component" value="Unassembled WGS sequence"/>
</dbReference>
<proteinExistence type="predicted"/>
<dbReference type="InParanoid" id="M1DGX3"/>
<organism evidence="2 3">
    <name type="scientific">Solanum tuberosum</name>
    <name type="common">Potato</name>
    <dbReference type="NCBI Taxonomy" id="4113"/>
    <lineage>
        <taxon>Eukaryota</taxon>
        <taxon>Viridiplantae</taxon>
        <taxon>Streptophyta</taxon>
        <taxon>Embryophyta</taxon>
        <taxon>Tracheophyta</taxon>
        <taxon>Spermatophyta</taxon>
        <taxon>Magnoliopsida</taxon>
        <taxon>eudicotyledons</taxon>
        <taxon>Gunneridae</taxon>
        <taxon>Pentapetalae</taxon>
        <taxon>asterids</taxon>
        <taxon>lamiids</taxon>
        <taxon>Solanales</taxon>
        <taxon>Solanaceae</taxon>
        <taxon>Solanoideae</taxon>
        <taxon>Solaneae</taxon>
        <taxon>Solanum</taxon>
    </lineage>
</organism>